<dbReference type="SMART" id="SM00382">
    <property type="entry name" value="AAA"/>
    <property type="match status" value="2"/>
</dbReference>
<evidence type="ECO:0000256" key="1">
    <source>
        <dbReference type="ARBA" id="ARBA00022448"/>
    </source>
</evidence>
<keyword evidence="5 7" id="KW-0067">ATP-binding</keyword>
<dbReference type="Pfam" id="PF00005">
    <property type="entry name" value="ABC_tran"/>
    <property type="match status" value="2"/>
</dbReference>
<dbReference type="InterPro" id="IPR003593">
    <property type="entry name" value="AAA+_ATPase"/>
</dbReference>
<dbReference type="InterPro" id="IPR027417">
    <property type="entry name" value="P-loop_NTPase"/>
</dbReference>
<evidence type="ECO:0000256" key="5">
    <source>
        <dbReference type="ARBA" id="ARBA00022840"/>
    </source>
</evidence>
<dbReference type="Proteomes" id="UP001595528">
    <property type="component" value="Unassembled WGS sequence"/>
</dbReference>
<feature type="domain" description="ABC transporter" evidence="6">
    <location>
        <begin position="258"/>
        <end position="502"/>
    </location>
</feature>
<keyword evidence="3" id="KW-0677">Repeat</keyword>
<dbReference type="SUPFAM" id="SSF52540">
    <property type="entry name" value="P-loop containing nucleoside triphosphate hydrolases"/>
    <property type="match status" value="2"/>
</dbReference>
<reference evidence="8" key="1">
    <citation type="journal article" date="2019" name="Int. J. Syst. Evol. Microbiol.">
        <title>The Global Catalogue of Microorganisms (GCM) 10K type strain sequencing project: providing services to taxonomists for standard genome sequencing and annotation.</title>
        <authorList>
            <consortium name="The Broad Institute Genomics Platform"/>
            <consortium name="The Broad Institute Genome Sequencing Center for Infectious Disease"/>
            <person name="Wu L."/>
            <person name="Ma J."/>
        </authorList>
    </citation>
    <scope>NUCLEOTIDE SEQUENCE [LARGE SCALE GENOMIC DNA]</scope>
    <source>
        <strain evidence="8">KCTC 42964</strain>
    </source>
</reference>
<accession>A0ABV7LA00</accession>
<evidence type="ECO:0000256" key="2">
    <source>
        <dbReference type="ARBA" id="ARBA00022597"/>
    </source>
</evidence>
<gene>
    <name evidence="7" type="ORF">ACFOGJ_29685</name>
</gene>
<dbReference type="Gene3D" id="3.40.50.300">
    <property type="entry name" value="P-loop containing nucleotide triphosphate hydrolases"/>
    <property type="match status" value="2"/>
</dbReference>
<dbReference type="PROSITE" id="PS00211">
    <property type="entry name" value="ABC_TRANSPORTER_1"/>
    <property type="match status" value="1"/>
</dbReference>
<evidence type="ECO:0000259" key="6">
    <source>
        <dbReference type="PROSITE" id="PS50893"/>
    </source>
</evidence>
<keyword evidence="2" id="KW-0762">Sugar transport</keyword>
<dbReference type="PROSITE" id="PS50893">
    <property type="entry name" value="ABC_TRANSPORTER_2"/>
    <property type="match status" value="2"/>
</dbReference>
<organism evidence="7 8">
    <name type="scientific">Marinibaculum pumilum</name>
    <dbReference type="NCBI Taxonomy" id="1766165"/>
    <lineage>
        <taxon>Bacteria</taxon>
        <taxon>Pseudomonadati</taxon>
        <taxon>Pseudomonadota</taxon>
        <taxon>Alphaproteobacteria</taxon>
        <taxon>Rhodospirillales</taxon>
        <taxon>Rhodospirillaceae</taxon>
        <taxon>Marinibaculum</taxon>
    </lineage>
</organism>
<keyword evidence="8" id="KW-1185">Reference proteome</keyword>
<evidence type="ECO:0000256" key="4">
    <source>
        <dbReference type="ARBA" id="ARBA00022741"/>
    </source>
</evidence>
<dbReference type="CDD" id="cd03216">
    <property type="entry name" value="ABC_Carb_Monos_I"/>
    <property type="match status" value="1"/>
</dbReference>
<evidence type="ECO:0000313" key="7">
    <source>
        <dbReference type="EMBL" id="MFC3231457.1"/>
    </source>
</evidence>
<dbReference type="InterPro" id="IPR017871">
    <property type="entry name" value="ABC_transporter-like_CS"/>
</dbReference>
<dbReference type="GO" id="GO:0005524">
    <property type="term" value="F:ATP binding"/>
    <property type="evidence" value="ECO:0007669"/>
    <property type="project" value="UniProtKB-KW"/>
</dbReference>
<feature type="domain" description="ABC transporter" evidence="6">
    <location>
        <begin position="4"/>
        <end position="247"/>
    </location>
</feature>
<name>A0ABV7LA00_9PROT</name>
<protein>
    <submittedName>
        <fullName evidence="7">Sugar ABC transporter ATP-binding protein</fullName>
    </submittedName>
</protein>
<comment type="caution">
    <text evidence="7">The sequence shown here is derived from an EMBL/GenBank/DDBJ whole genome shotgun (WGS) entry which is preliminary data.</text>
</comment>
<dbReference type="InterPro" id="IPR050107">
    <property type="entry name" value="ABC_carbohydrate_import_ATPase"/>
</dbReference>
<evidence type="ECO:0000313" key="8">
    <source>
        <dbReference type="Proteomes" id="UP001595528"/>
    </source>
</evidence>
<dbReference type="PANTHER" id="PTHR43790:SF9">
    <property type="entry name" value="GALACTOFURANOSE TRANSPORTER ATP-BINDING PROTEIN YTFR"/>
    <property type="match status" value="1"/>
</dbReference>
<dbReference type="PANTHER" id="PTHR43790">
    <property type="entry name" value="CARBOHYDRATE TRANSPORT ATP-BINDING PROTEIN MG119-RELATED"/>
    <property type="match status" value="1"/>
</dbReference>
<keyword evidence="1" id="KW-0813">Transport</keyword>
<dbReference type="CDD" id="cd03215">
    <property type="entry name" value="ABC_Carb_Monos_II"/>
    <property type="match status" value="1"/>
</dbReference>
<keyword evidence="4" id="KW-0547">Nucleotide-binding</keyword>
<sequence length="516" mass="54582">MPHLAVQSVAKSYDGNPAVQEISFAVEAGQVLAVCGENGAGKSTLMKILSGATLPDQGAILLDGRPVTIDRPAAAGAFGIRTVHQEFSLLPHMSVAENMLLGRMPTRSLPLPGLRFVVDWPAANRMAGAVLTDFGFPDIDPRALVRHLSVAQQQIVEIAKALAAGPEILILDEPTAVLSASETEILFRRIRALAAQGTTILYISHRLEEIFEIADRIVVLKDGRSVLEGAVAELDEERLIRAMVGRPLSAIYPERRGSAGAAVLEVTGLGRDGAFEAIDFSVHAGEIVGMFGLVGSGRTEIAQAVFGARPADRGRIVLNGRARRFASPAQAVGAGLAMVTEDRKGDGLALEASVQDNAVLASYSRIARLGVINAARRHDLVAGQIADLSIRPAEPERPVRQLSGGNQQKVVLAKWLLAPDRDLFIFDEPTRGVDIATKAEIYQIMRDLAGRGVAVLLISSEMPEVLGLSDRVLVVRDGRLVAELPPAGLDAETVFAHAAGLPVPASGAGGTPPVLH</sequence>
<dbReference type="EMBL" id="JBHRTR010000054">
    <property type="protein sequence ID" value="MFC3231457.1"/>
    <property type="molecule type" value="Genomic_DNA"/>
</dbReference>
<dbReference type="RefSeq" id="WP_379906937.1">
    <property type="nucleotide sequence ID" value="NZ_JBHRTR010000054.1"/>
</dbReference>
<evidence type="ECO:0000256" key="3">
    <source>
        <dbReference type="ARBA" id="ARBA00022737"/>
    </source>
</evidence>
<proteinExistence type="predicted"/>
<dbReference type="InterPro" id="IPR003439">
    <property type="entry name" value="ABC_transporter-like_ATP-bd"/>
</dbReference>